<evidence type="ECO:0000259" key="1">
    <source>
        <dbReference type="Pfam" id="PF02627"/>
    </source>
</evidence>
<evidence type="ECO:0000313" key="2">
    <source>
        <dbReference type="EMBL" id="GIG10604.1"/>
    </source>
</evidence>
<dbReference type="GO" id="GO:0051920">
    <property type="term" value="F:peroxiredoxin activity"/>
    <property type="evidence" value="ECO:0007669"/>
    <property type="project" value="InterPro"/>
</dbReference>
<protein>
    <submittedName>
        <fullName evidence="2">Alkyl hydroperoxide reductase AhpD</fullName>
    </submittedName>
</protein>
<proteinExistence type="predicted"/>
<dbReference type="Pfam" id="PF02627">
    <property type="entry name" value="CMD"/>
    <property type="match status" value="1"/>
</dbReference>
<dbReference type="InterPro" id="IPR003779">
    <property type="entry name" value="CMD-like"/>
</dbReference>
<dbReference type="Proteomes" id="UP000630887">
    <property type="component" value="Unassembled WGS sequence"/>
</dbReference>
<sequence>MVVGRIASSVIQRQVKYVTPTPLAAVDGVLGQVYAQVLDEMGLVVPPVQLHSPVPDLAAAYWMLMREPMLPTVHVDRAAKEAVATAVAVANICPYCVEMHSVGMYDLATERDAEALAGDRIDDLADPRLRTLAAWARQPGDAGPVPFDEQSRAELVGVVVGMHYLTRMVNVFLSSFLLPPRLGPAGRRRFKQGASRVLRPTLRDPRAPGRAVELLPPAELPADAAWAQASPSVAAAAARSFAAFEAAGRQALTPAVREVVLNRLESWHGEETGLSRAWCERLVQPLPEPEQAAARLALLAAFASYQVDADVVGEFRRHHPGDAALVKAASWASYTAARRVGSRHLPIPDPVRS</sequence>
<dbReference type="SUPFAM" id="SSF69118">
    <property type="entry name" value="AhpD-like"/>
    <property type="match status" value="1"/>
</dbReference>
<dbReference type="InterPro" id="IPR029032">
    <property type="entry name" value="AhpD-like"/>
</dbReference>
<dbReference type="AlphaFoldDB" id="A0A8J3L3A1"/>
<dbReference type="EMBL" id="BONI01000094">
    <property type="protein sequence ID" value="GIG10604.1"/>
    <property type="molecule type" value="Genomic_DNA"/>
</dbReference>
<feature type="domain" description="Carboxymuconolactone decarboxylase-like" evidence="1">
    <location>
        <begin position="59"/>
        <end position="137"/>
    </location>
</feature>
<dbReference type="Gene3D" id="1.20.1290.10">
    <property type="entry name" value="AhpD-like"/>
    <property type="match status" value="1"/>
</dbReference>
<comment type="caution">
    <text evidence="2">The sequence shown here is derived from an EMBL/GenBank/DDBJ whole genome shotgun (WGS) entry which is preliminary data.</text>
</comment>
<keyword evidence="3" id="KW-1185">Reference proteome</keyword>
<dbReference type="RefSeq" id="WP_203698572.1">
    <property type="nucleotide sequence ID" value="NZ_BAAALC010000015.1"/>
</dbReference>
<evidence type="ECO:0000313" key="3">
    <source>
        <dbReference type="Proteomes" id="UP000630887"/>
    </source>
</evidence>
<name>A0A8J3L3A1_9ACTN</name>
<organism evidence="2 3">
    <name type="scientific">Catellatospora coxensis</name>
    <dbReference type="NCBI Taxonomy" id="310354"/>
    <lineage>
        <taxon>Bacteria</taxon>
        <taxon>Bacillati</taxon>
        <taxon>Actinomycetota</taxon>
        <taxon>Actinomycetes</taxon>
        <taxon>Micromonosporales</taxon>
        <taxon>Micromonosporaceae</taxon>
        <taxon>Catellatospora</taxon>
    </lineage>
</organism>
<accession>A0A8J3L3A1</accession>
<reference evidence="2 3" key="1">
    <citation type="submission" date="2021-01" db="EMBL/GenBank/DDBJ databases">
        <title>Whole genome shotgun sequence of Catellatospora coxensis NBRC 107359.</title>
        <authorList>
            <person name="Komaki H."/>
            <person name="Tamura T."/>
        </authorList>
    </citation>
    <scope>NUCLEOTIDE SEQUENCE [LARGE SCALE GENOMIC DNA]</scope>
    <source>
        <strain evidence="2 3">NBRC 107359</strain>
    </source>
</reference>
<gene>
    <name evidence="2" type="ORF">Cco03nite_73040</name>
</gene>